<evidence type="ECO:0000313" key="2">
    <source>
        <dbReference type="Proteomes" id="UP001138768"/>
    </source>
</evidence>
<dbReference type="AlphaFoldDB" id="A0A9X0W4Y1"/>
<proteinExistence type="predicted"/>
<keyword evidence="2" id="KW-1185">Reference proteome</keyword>
<dbReference type="Proteomes" id="UP001138768">
    <property type="component" value="Unassembled WGS sequence"/>
</dbReference>
<evidence type="ECO:0008006" key="3">
    <source>
        <dbReference type="Google" id="ProtNLM"/>
    </source>
</evidence>
<protein>
    <recommendedName>
        <fullName evidence="3">GNAT family N-acetyltransferase</fullName>
    </recommendedName>
</protein>
<dbReference type="Gene3D" id="3.40.630.30">
    <property type="match status" value="1"/>
</dbReference>
<reference evidence="1 2" key="1">
    <citation type="journal article" date="2020" name="Microorganisms">
        <title>Osmotic Adaptation and Compatible Solute Biosynthesis of Phototrophic Bacteria as Revealed from Genome Analyses.</title>
        <authorList>
            <person name="Imhoff J.F."/>
            <person name="Rahn T."/>
            <person name="Kunzel S."/>
            <person name="Keller A."/>
            <person name="Neulinger S.C."/>
        </authorList>
    </citation>
    <scope>NUCLEOTIDE SEQUENCE [LARGE SCALE GENOMIC DNA]</scope>
    <source>
        <strain evidence="1 2">DSM 25653</strain>
    </source>
</reference>
<gene>
    <name evidence="1" type="ORF">CKO42_01080</name>
</gene>
<sequence length="59" mass="6638">MAPPIQLLDRQHRRDSFDCGHPSLNDFLQRQAGQQHRRGFGKTYVALADDGLSVIGFVT</sequence>
<dbReference type="RefSeq" id="WP_200237002.1">
    <property type="nucleotide sequence ID" value="NZ_NRRY01000002.1"/>
</dbReference>
<dbReference type="EMBL" id="NRRY01000002">
    <property type="protein sequence ID" value="MBK1617064.1"/>
    <property type="molecule type" value="Genomic_DNA"/>
</dbReference>
<comment type="caution">
    <text evidence="1">The sequence shown here is derived from an EMBL/GenBank/DDBJ whole genome shotgun (WGS) entry which is preliminary data.</text>
</comment>
<organism evidence="1 2">
    <name type="scientific">Lamprobacter modestohalophilus</name>
    <dbReference type="NCBI Taxonomy" id="1064514"/>
    <lineage>
        <taxon>Bacteria</taxon>
        <taxon>Pseudomonadati</taxon>
        <taxon>Pseudomonadota</taxon>
        <taxon>Gammaproteobacteria</taxon>
        <taxon>Chromatiales</taxon>
        <taxon>Chromatiaceae</taxon>
        <taxon>Lamprobacter</taxon>
    </lineage>
</organism>
<evidence type="ECO:0000313" key="1">
    <source>
        <dbReference type="EMBL" id="MBK1617064.1"/>
    </source>
</evidence>
<accession>A0A9X0W4Y1</accession>
<name>A0A9X0W4Y1_9GAMM</name>